<dbReference type="EC" id="2.7.-.-" evidence="2"/>
<evidence type="ECO:0000259" key="1">
    <source>
        <dbReference type="Pfam" id="PF07475"/>
    </source>
</evidence>
<dbReference type="Pfam" id="PF07475">
    <property type="entry name" value="Hpr_kinase_C"/>
    <property type="match status" value="1"/>
</dbReference>
<keyword evidence="2" id="KW-0418">Kinase</keyword>
<dbReference type="Proteomes" id="UP000057938">
    <property type="component" value="Chromosome"/>
</dbReference>
<dbReference type="Gene3D" id="3.40.50.300">
    <property type="entry name" value="P-loop containing nucleotide triphosphate hydrolases"/>
    <property type="match status" value="1"/>
</dbReference>
<dbReference type="InterPro" id="IPR011104">
    <property type="entry name" value="Hpr_kin/Pase_C"/>
</dbReference>
<organism evidence="2 3">
    <name type="scientific">Altererythrobacter epoxidivorans</name>
    <dbReference type="NCBI Taxonomy" id="361183"/>
    <lineage>
        <taxon>Bacteria</taxon>
        <taxon>Pseudomonadati</taxon>
        <taxon>Pseudomonadota</taxon>
        <taxon>Alphaproteobacteria</taxon>
        <taxon>Sphingomonadales</taxon>
        <taxon>Erythrobacteraceae</taxon>
        <taxon>Altererythrobacter</taxon>
    </lineage>
</organism>
<reference evidence="2 3" key="1">
    <citation type="submission" date="2015-09" db="EMBL/GenBank/DDBJ databases">
        <title>Complete genome sequence of a benzo[a]pyrene-degrading bacterium Altererythrobacter epoxidivorans CGMCC 1.7731T.</title>
        <authorList>
            <person name="Li Z."/>
            <person name="Cheng H."/>
            <person name="Huo Y."/>
            <person name="Xu X."/>
        </authorList>
    </citation>
    <scope>NUCLEOTIDE SEQUENCE [LARGE SCALE GENOMIC DNA]</scope>
    <source>
        <strain evidence="2 3">CGMCC 1.7731</strain>
    </source>
</reference>
<dbReference type="GO" id="GO:0006109">
    <property type="term" value="P:regulation of carbohydrate metabolic process"/>
    <property type="evidence" value="ECO:0007669"/>
    <property type="project" value="InterPro"/>
</dbReference>
<keyword evidence="3" id="KW-1185">Reference proteome</keyword>
<dbReference type="GO" id="GO:0005524">
    <property type="term" value="F:ATP binding"/>
    <property type="evidence" value="ECO:0007669"/>
    <property type="project" value="InterPro"/>
</dbReference>
<dbReference type="AlphaFoldDB" id="A0A0M5L732"/>
<evidence type="ECO:0000313" key="3">
    <source>
        <dbReference type="Proteomes" id="UP000057938"/>
    </source>
</evidence>
<keyword evidence="2" id="KW-0808">Transferase</keyword>
<gene>
    <name evidence="2" type="ORF">AMC99_01779</name>
</gene>
<proteinExistence type="predicted"/>
<dbReference type="InterPro" id="IPR027417">
    <property type="entry name" value="P-loop_NTPase"/>
</dbReference>
<evidence type="ECO:0000313" key="2">
    <source>
        <dbReference type="EMBL" id="ALE17069.1"/>
    </source>
</evidence>
<dbReference type="PATRIC" id="fig|361183.4.peg.1749"/>
<accession>A0A0M5L732</accession>
<feature type="domain" description="HPr kinase/phosphorylase C-terminal" evidence="1">
    <location>
        <begin position="13"/>
        <end position="82"/>
    </location>
</feature>
<dbReference type="RefSeq" id="WP_061925524.1">
    <property type="nucleotide sequence ID" value="NZ_CP012669.1"/>
</dbReference>
<dbReference type="GO" id="GO:0000155">
    <property type="term" value="F:phosphorelay sensor kinase activity"/>
    <property type="evidence" value="ECO:0007669"/>
    <property type="project" value="InterPro"/>
</dbReference>
<dbReference type="STRING" id="361183.AMC99_01779"/>
<protein>
    <submittedName>
        <fullName evidence="2">HPr kinase / phosphorylase</fullName>
        <ecNumber evidence="2">2.7.-.-</ecNumber>
    </submittedName>
</protein>
<dbReference type="EMBL" id="CP012669">
    <property type="protein sequence ID" value="ALE17069.1"/>
    <property type="molecule type" value="Genomic_DNA"/>
</dbReference>
<dbReference type="KEGG" id="aep:AMC99_01779"/>
<dbReference type="OrthoDB" id="8326226at2"/>
<dbReference type="SUPFAM" id="SSF53795">
    <property type="entry name" value="PEP carboxykinase-like"/>
    <property type="match status" value="1"/>
</dbReference>
<name>A0A0M5L732_9SPHN</name>
<sequence>MSDHFSIVSGVSAVAIDGRAILIEGKPGSGKSSLALAIIDRGAMLIGDDGIRIDTSGNRSIALPPPNIAGKLEIRGVGIVELPTGSAPIALILDLDGSPERLPDTLVMRTMGNVAIPVLPFDAKAPNAALRAQWALKLHGVAF</sequence>